<proteinExistence type="inferred from homology"/>
<organism evidence="5 6">
    <name type="scientific">Adineta ricciae</name>
    <name type="common">Rotifer</name>
    <dbReference type="NCBI Taxonomy" id="249248"/>
    <lineage>
        <taxon>Eukaryota</taxon>
        <taxon>Metazoa</taxon>
        <taxon>Spiralia</taxon>
        <taxon>Gnathifera</taxon>
        <taxon>Rotifera</taxon>
        <taxon>Eurotatoria</taxon>
        <taxon>Bdelloidea</taxon>
        <taxon>Adinetida</taxon>
        <taxon>Adinetidae</taxon>
        <taxon>Adineta</taxon>
    </lineage>
</organism>
<dbReference type="PROSITE" id="PS00262">
    <property type="entry name" value="INSULIN"/>
    <property type="match status" value="1"/>
</dbReference>
<evidence type="ECO:0000313" key="6">
    <source>
        <dbReference type="Proteomes" id="UP000663852"/>
    </source>
</evidence>
<dbReference type="SUPFAM" id="SSF56994">
    <property type="entry name" value="Insulin-like"/>
    <property type="match status" value="1"/>
</dbReference>
<name>A0A814Y8B9_ADIRI</name>
<comment type="caution">
    <text evidence="5">The sequence shown here is derived from an EMBL/GenBank/DDBJ whole genome shotgun (WGS) entry which is preliminary data.</text>
</comment>
<dbReference type="Proteomes" id="UP000663852">
    <property type="component" value="Unassembled WGS sequence"/>
</dbReference>
<sequence>MLRSSFLMLCFLTILFISSTYEKNVTSRKRPHTSRHKPASIKLCGPTLVRMLDMVCDRARQLLMKTQRSSSDSTYQKRQMIVDDDPFTRTLSVTDYAQFNNTLVGDCCLQACTLKTLLKYC</sequence>
<dbReference type="Gene3D" id="1.10.100.10">
    <property type="entry name" value="Insulin-like"/>
    <property type="match status" value="1"/>
</dbReference>
<keyword evidence="3" id="KW-0732">Signal</keyword>
<dbReference type="PRINTS" id="PR00276">
    <property type="entry name" value="INSULINFAMLY"/>
</dbReference>
<reference evidence="5" key="1">
    <citation type="submission" date="2021-02" db="EMBL/GenBank/DDBJ databases">
        <authorList>
            <person name="Nowell W R."/>
        </authorList>
    </citation>
    <scope>NUCLEOTIDE SEQUENCE</scope>
</reference>
<dbReference type="GO" id="GO:0005179">
    <property type="term" value="F:hormone activity"/>
    <property type="evidence" value="ECO:0007669"/>
    <property type="project" value="InterPro"/>
</dbReference>
<evidence type="ECO:0000256" key="2">
    <source>
        <dbReference type="RuleBase" id="RU000406"/>
    </source>
</evidence>
<evidence type="ECO:0000256" key="1">
    <source>
        <dbReference type="ARBA" id="ARBA00009034"/>
    </source>
</evidence>
<dbReference type="EMBL" id="CAJNOJ010000163">
    <property type="protein sequence ID" value="CAF1225603.1"/>
    <property type="molecule type" value="Genomic_DNA"/>
</dbReference>
<protein>
    <recommendedName>
        <fullName evidence="4">Insulin-like domain-containing protein</fullName>
    </recommendedName>
</protein>
<feature type="domain" description="Insulin-like" evidence="4">
    <location>
        <begin position="41"/>
        <end position="121"/>
    </location>
</feature>
<feature type="chain" id="PRO_5032806441" description="Insulin-like domain-containing protein" evidence="3">
    <location>
        <begin position="23"/>
        <end position="121"/>
    </location>
</feature>
<comment type="similarity">
    <text evidence="1 2">Belongs to the insulin family.</text>
</comment>
<gene>
    <name evidence="5" type="ORF">EDS130_LOCUS26653</name>
</gene>
<dbReference type="InterPro" id="IPR022352">
    <property type="entry name" value="Ins/IGF/rlx"/>
</dbReference>
<accession>A0A814Y8B9</accession>
<comment type="subcellular location">
    <subcellularLocation>
        <location evidence="2">Secreted</location>
    </subcellularLocation>
</comment>
<dbReference type="AlphaFoldDB" id="A0A814Y8B9"/>
<dbReference type="GO" id="GO:0005576">
    <property type="term" value="C:extracellular region"/>
    <property type="evidence" value="ECO:0007669"/>
    <property type="project" value="UniProtKB-SubCell"/>
</dbReference>
<keyword evidence="2" id="KW-0964">Secreted</keyword>
<evidence type="ECO:0000256" key="3">
    <source>
        <dbReference type="SAM" id="SignalP"/>
    </source>
</evidence>
<dbReference type="OrthoDB" id="10019596at2759"/>
<feature type="signal peptide" evidence="3">
    <location>
        <begin position="1"/>
        <end position="22"/>
    </location>
</feature>
<evidence type="ECO:0000313" key="5">
    <source>
        <dbReference type="EMBL" id="CAF1225603.1"/>
    </source>
</evidence>
<dbReference type="Pfam" id="PF00049">
    <property type="entry name" value="Insulin"/>
    <property type="match status" value="1"/>
</dbReference>
<dbReference type="InterPro" id="IPR022353">
    <property type="entry name" value="Insulin_CS"/>
</dbReference>
<dbReference type="InterPro" id="IPR016179">
    <property type="entry name" value="Insulin-like"/>
</dbReference>
<dbReference type="SMART" id="SM00078">
    <property type="entry name" value="IlGF"/>
    <property type="match status" value="1"/>
</dbReference>
<evidence type="ECO:0000259" key="4">
    <source>
        <dbReference type="SMART" id="SM00078"/>
    </source>
</evidence>
<dbReference type="InterPro" id="IPR036438">
    <property type="entry name" value="Insulin-like_sf"/>
</dbReference>